<keyword evidence="5 8" id="KW-0804">Transcription</keyword>
<gene>
    <name evidence="8" type="primary">greA</name>
    <name evidence="12" type="ORF">COU09_00680</name>
</gene>
<evidence type="ECO:0000256" key="1">
    <source>
        <dbReference type="ARBA" id="ARBA00008213"/>
    </source>
</evidence>
<dbReference type="InterPro" id="IPR001437">
    <property type="entry name" value="Tscrpt_elong_fac_GreA/B_C"/>
</dbReference>
<dbReference type="GO" id="GO:0003746">
    <property type="term" value="F:translation elongation factor activity"/>
    <property type="evidence" value="ECO:0007669"/>
    <property type="project" value="UniProtKB-KW"/>
</dbReference>
<evidence type="ECO:0000313" key="12">
    <source>
        <dbReference type="EMBL" id="PIR88733.1"/>
    </source>
</evidence>
<accession>A0A2H0UQQ9</accession>
<dbReference type="Gene3D" id="3.10.50.30">
    <property type="entry name" value="Transcription elongation factor, GreA/GreB, C-terminal domain"/>
    <property type="match status" value="1"/>
</dbReference>
<feature type="coiled-coil region" evidence="8">
    <location>
        <begin position="18"/>
        <end position="45"/>
    </location>
</feature>
<evidence type="ECO:0000256" key="5">
    <source>
        <dbReference type="ARBA" id="ARBA00023163"/>
    </source>
</evidence>
<name>A0A2H0UQQ9_9BACT</name>
<reference evidence="13" key="1">
    <citation type="submission" date="2017-09" db="EMBL/GenBank/DDBJ databases">
        <title>Depth-based differentiation of microbial function through sediment-hosted aquifers and enrichment of novel symbionts in the deep terrestrial subsurface.</title>
        <authorList>
            <person name="Probst A.J."/>
            <person name="Ladd B."/>
            <person name="Jarett J.K."/>
            <person name="Geller-Mcgrath D.E."/>
            <person name="Sieber C.M.K."/>
            <person name="Emerson J.B."/>
            <person name="Anantharaman K."/>
            <person name="Thomas B.C."/>
            <person name="Malmstrom R."/>
            <person name="Stieglmeier M."/>
            <person name="Klingl A."/>
            <person name="Woyke T."/>
            <person name="Ryan C.M."/>
            <person name="Banfield J.F."/>
        </authorList>
    </citation>
    <scope>NUCLEOTIDE SEQUENCE [LARGE SCALE GENOMIC DNA]</scope>
</reference>
<dbReference type="Gene3D" id="1.10.287.180">
    <property type="entry name" value="Transcription elongation factor, GreA/GreB, N-terminal domain"/>
    <property type="match status" value="1"/>
</dbReference>
<dbReference type="FunFam" id="1.10.287.180:FF:000001">
    <property type="entry name" value="Transcription elongation factor GreA"/>
    <property type="match status" value="1"/>
</dbReference>
<dbReference type="SUPFAM" id="SSF54534">
    <property type="entry name" value="FKBP-like"/>
    <property type="match status" value="1"/>
</dbReference>
<dbReference type="InterPro" id="IPR028624">
    <property type="entry name" value="Tscrpt_elong_fac_GreA/B"/>
</dbReference>
<dbReference type="InterPro" id="IPR018151">
    <property type="entry name" value="TF_GreA/GreB_CS"/>
</dbReference>
<dbReference type="GO" id="GO:0032784">
    <property type="term" value="P:regulation of DNA-templated transcription elongation"/>
    <property type="evidence" value="ECO:0007669"/>
    <property type="project" value="UniProtKB-UniRule"/>
</dbReference>
<dbReference type="PIRSF" id="PIRSF006092">
    <property type="entry name" value="GreA_GreB"/>
    <property type="match status" value="1"/>
</dbReference>
<evidence type="ECO:0000256" key="6">
    <source>
        <dbReference type="ARBA" id="ARBA00024916"/>
    </source>
</evidence>
<evidence type="ECO:0000256" key="2">
    <source>
        <dbReference type="ARBA" id="ARBA00013729"/>
    </source>
</evidence>
<dbReference type="PROSITE" id="PS00830">
    <property type="entry name" value="GREAB_2"/>
    <property type="match status" value="1"/>
</dbReference>
<dbReference type="PANTHER" id="PTHR30437">
    <property type="entry name" value="TRANSCRIPTION ELONGATION FACTOR GREA"/>
    <property type="match status" value="1"/>
</dbReference>
<dbReference type="NCBIfam" id="NF001263">
    <property type="entry name" value="PRK00226.1-4"/>
    <property type="match status" value="1"/>
</dbReference>
<comment type="similarity">
    <text evidence="1 8 9">Belongs to the GreA/GreB family.</text>
</comment>
<dbReference type="InterPro" id="IPR036953">
    <property type="entry name" value="GreA/GreB_C_sf"/>
</dbReference>
<evidence type="ECO:0000259" key="10">
    <source>
        <dbReference type="Pfam" id="PF01272"/>
    </source>
</evidence>
<keyword evidence="3 8" id="KW-0805">Transcription regulation</keyword>
<evidence type="ECO:0000259" key="11">
    <source>
        <dbReference type="Pfam" id="PF03449"/>
    </source>
</evidence>
<dbReference type="Pfam" id="PF03449">
    <property type="entry name" value="GreA_GreB_N"/>
    <property type="match status" value="1"/>
</dbReference>
<dbReference type="GO" id="GO:0070063">
    <property type="term" value="F:RNA polymerase binding"/>
    <property type="evidence" value="ECO:0007669"/>
    <property type="project" value="InterPro"/>
</dbReference>
<keyword evidence="4 8" id="KW-0238">DNA-binding</keyword>
<keyword evidence="12" id="KW-0648">Protein biosynthesis</keyword>
<evidence type="ECO:0000256" key="7">
    <source>
        <dbReference type="ARBA" id="ARBA00030776"/>
    </source>
</evidence>
<keyword evidence="12" id="KW-0251">Elongation factor</keyword>
<dbReference type="InterPro" id="IPR023459">
    <property type="entry name" value="Tscrpt_elong_fac_GreA/B_fam"/>
</dbReference>
<sequence length="167" mass="18746">MLFLLAKLTINRIEKMEHLITKAKLEEMKNELADLKSNKRKEVARRLKRAKELGDLSENSEYFEACEAQQQLENRIFELDNIIKNAKVIKMTRGKDEAQVGATLIVKKDGGEDMRLSIVGPNEADPSKGFISHASPLGTALIGKRAGDEVKVDAPNGKINYKILRIE</sequence>
<organism evidence="12 13">
    <name type="scientific">Candidatus Harrisonbacteria bacterium CG10_big_fil_rev_8_21_14_0_10_44_23</name>
    <dbReference type="NCBI Taxonomy" id="1974585"/>
    <lineage>
        <taxon>Bacteria</taxon>
        <taxon>Candidatus Harrisoniibacteriota</taxon>
    </lineage>
</organism>
<dbReference type="AlphaFoldDB" id="A0A2H0UQQ9"/>
<dbReference type="SUPFAM" id="SSF46557">
    <property type="entry name" value="GreA transcript cleavage protein, N-terminal domain"/>
    <property type="match status" value="1"/>
</dbReference>
<evidence type="ECO:0000256" key="9">
    <source>
        <dbReference type="RuleBase" id="RU000556"/>
    </source>
</evidence>
<dbReference type="GO" id="GO:0003677">
    <property type="term" value="F:DNA binding"/>
    <property type="evidence" value="ECO:0007669"/>
    <property type="project" value="UniProtKB-UniRule"/>
</dbReference>
<dbReference type="Pfam" id="PF01272">
    <property type="entry name" value="GreA_GreB"/>
    <property type="match status" value="1"/>
</dbReference>
<dbReference type="EMBL" id="PFBB01000008">
    <property type="protein sequence ID" value="PIR88733.1"/>
    <property type="molecule type" value="Genomic_DNA"/>
</dbReference>
<proteinExistence type="inferred from homology"/>
<dbReference type="InterPro" id="IPR022691">
    <property type="entry name" value="Tscrpt_elong_fac_GreA/B_N"/>
</dbReference>
<dbReference type="InterPro" id="IPR036805">
    <property type="entry name" value="Tscrpt_elong_fac_GreA/B_N_sf"/>
</dbReference>
<feature type="domain" description="Transcription elongation factor GreA/GreB N-terminal" evidence="11">
    <location>
        <begin position="19"/>
        <end position="88"/>
    </location>
</feature>
<evidence type="ECO:0000256" key="3">
    <source>
        <dbReference type="ARBA" id="ARBA00023015"/>
    </source>
</evidence>
<dbReference type="NCBIfam" id="TIGR01462">
    <property type="entry name" value="greA"/>
    <property type="match status" value="1"/>
</dbReference>
<dbReference type="Proteomes" id="UP000229615">
    <property type="component" value="Unassembled WGS sequence"/>
</dbReference>
<evidence type="ECO:0000256" key="4">
    <source>
        <dbReference type="ARBA" id="ARBA00023125"/>
    </source>
</evidence>
<comment type="function">
    <text evidence="6 8 9">Necessary for efficient RNA polymerase transcription elongation past template-encoded arresting sites. The arresting sites in DNA have the property of trapping a certain fraction of elongating RNA polymerases that pass through, resulting in locked ternary complexes. Cleavage of the nascent transcript by cleavage factors such as GreA or GreB allows the resumption of elongation from the new 3'terminus. GreA releases sequences of 2 to 3 nucleotides.</text>
</comment>
<protein>
    <recommendedName>
        <fullName evidence="2 8">Transcription elongation factor GreA</fullName>
    </recommendedName>
    <alternativeName>
        <fullName evidence="7 8">Transcript cleavage factor GreA</fullName>
    </alternativeName>
</protein>
<keyword evidence="8" id="KW-0175">Coiled coil</keyword>
<dbReference type="GO" id="GO:0006354">
    <property type="term" value="P:DNA-templated transcription elongation"/>
    <property type="evidence" value="ECO:0007669"/>
    <property type="project" value="TreeGrafter"/>
</dbReference>
<evidence type="ECO:0000313" key="13">
    <source>
        <dbReference type="Proteomes" id="UP000229615"/>
    </source>
</evidence>
<feature type="domain" description="Transcription elongation factor GreA/GreB C-terminal" evidence="10">
    <location>
        <begin position="95"/>
        <end position="167"/>
    </location>
</feature>
<evidence type="ECO:0000256" key="8">
    <source>
        <dbReference type="HAMAP-Rule" id="MF_00105"/>
    </source>
</evidence>
<dbReference type="PROSITE" id="PS00829">
    <property type="entry name" value="GREAB_1"/>
    <property type="match status" value="1"/>
</dbReference>
<comment type="caution">
    <text evidence="12">The sequence shown here is derived from an EMBL/GenBank/DDBJ whole genome shotgun (WGS) entry which is preliminary data.</text>
</comment>
<dbReference type="PANTHER" id="PTHR30437:SF4">
    <property type="entry name" value="TRANSCRIPTION ELONGATION FACTOR GREA"/>
    <property type="match status" value="1"/>
</dbReference>
<dbReference type="InterPro" id="IPR006359">
    <property type="entry name" value="Tscrpt_elong_fac_GreA"/>
</dbReference>
<dbReference type="HAMAP" id="MF_00105">
    <property type="entry name" value="GreA_GreB"/>
    <property type="match status" value="1"/>
</dbReference>